<accession>A0A830FLC6</accession>
<gene>
    <name evidence="1" type="ORF">GCM10009039_26350</name>
</gene>
<dbReference type="AlphaFoldDB" id="A0A830FLC6"/>
<name>A0A830FLC6_9EURY</name>
<organism evidence="1 2">
    <name type="scientific">Halocalculus aciditolerans</name>
    <dbReference type="NCBI Taxonomy" id="1383812"/>
    <lineage>
        <taxon>Archaea</taxon>
        <taxon>Methanobacteriati</taxon>
        <taxon>Methanobacteriota</taxon>
        <taxon>Stenosarchaea group</taxon>
        <taxon>Halobacteria</taxon>
        <taxon>Halobacteriales</taxon>
        <taxon>Halobacteriaceae</taxon>
        <taxon>Halocalculus</taxon>
    </lineage>
</organism>
<keyword evidence="2" id="KW-1185">Reference proteome</keyword>
<reference evidence="1" key="1">
    <citation type="journal article" date="2014" name="Int. J. Syst. Evol. Microbiol.">
        <title>Complete genome sequence of Corynebacterium casei LMG S-19264T (=DSM 44701T), isolated from a smear-ripened cheese.</title>
        <authorList>
            <consortium name="US DOE Joint Genome Institute (JGI-PGF)"/>
            <person name="Walter F."/>
            <person name="Albersmeier A."/>
            <person name="Kalinowski J."/>
            <person name="Ruckert C."/>
        </authorList>
    </citation>
    <scope>NUCLEOTIDE SEQUENCE</scope>
    <source>
        <strain evidence="1">JCM 19596</strain>
    </source>
</reference>
<evidence type="ECO:0008006" key="3">
    <source>
        <dbReference type="Google" id="ProtNLM"/>
    </source>
</evidence>
<evidence type="ECO:0000313" key="2">
    <source>
        <dbReference type="Proteomes" id="UP000607197"/>
    </source>
</evidence>
<proteinExistence type="predicted"/>
<protein>
    <recommendedName>
        <fullName evidence="3">PIN domain-containing protein</fullName>
    </recommendedName>
</protein>
<dbReference type="OrthoDB" id="225142at2157"/>
<dbReference type="RefSeq" id="WP_188979654.1">
    <property type="nucleotide sequence ID" value="NZ_BMPG01000003.1"/>
</dbReference>
<evidence type="ECO:0000313" key="1">
    <source>
        <dbReference type="EMBL" id="GGL67100.1"/>
    </source>
</evidence>
<sequence>MARYFLDNGLLIGLTFLHDAWRDEAERLFDTENALFVNEAVIYDYCNRTRENSLEEADVDWDTEEGVFGKKLSPIRAAQFNLDLKMESLTDEELDLETLVDSFLEESQVKKKTDEDLIEEYIRPRIRGFLEEEIDGRPITTEVAAEVMETLCDTIQTQAREKREVIRTRVRDKDVKEEQWQQYTDPLGFVDGYVDTVILSSVAWLSDRNFLQRIVTSDASDMYNDRDRIRASVGINVVFIKDEFANPSETAY</sequence>
<dbReference type="Proteomes" id="UP000607197">
    <property type="component" value="Unassembled WGS sequence"/>
</dbReference>
<comment type="caution">
    <text evidence="1">The sequence shown here is derived from an EMBL/GenBank/DDBJ whole genome shotgun (WGS) entry which is preliminary data.</text>
</comment>
<reference evidence="1" key="2">
    <citation type="submission" date="2020-09" db="EMBL/GenBank/DDBJ databases">
        <authorList>
            <person name="Sun Q."/>
            <person name="Ohkuma M."/>
        </authorList>
    </citation>
    <scope>NUCLEOTIDE SEQUENCE</scope>
    <source>
        <strain evidence="1">JCM 19596</strain>
    </source>
</reference>
<dbReference type="EMBL" id="BMPG01000003">
    <property type="protein sequence ID" value="GGL67100.1"/>
    <property type="molecule type" value="Genomic_DNA"/>
</dbReference>